<keyword evidence="2" id="KW-1277">Toxin-antitoxin system</keyword>
<keyword evidence="5" id="KW-0378">Hydrolase</keyword>
<accession>A0A552FB45</accession>
<dbReference type="PANTHER" id="PTHR34139:SF1">
    <property type="entry name" value="RNASE MJ1380-RELATED"/>
    <property type="match status" value="1"/>
</dbReference>
<evidence type="ECO:0000256" key="2">
    <source>
        <dbReference type="ARBA" id="ARBA00022649"/>
    </source>
</evidence>
<reference evidence="6 7" key="1">
    <citation type="submission" date="2019-01" db="EMBL/GenBank/DDBJ databases">
        <title>Coherence of Microcystis species and biogeography revealed through population genomics.</title>
        <authorList>
            <person name="Perez-Carrascal O.M."/>
            <person name="Terrat Y."/>
            <person name="Giani A."/>
            <person name="Fortin N."/>
            <person name="Tromas N."/>
            <person name="Shapiro B.J."/>
        </authorList>
    </citation>
    <scope>NUCLEOTIDE SEQUENCE [LARGE SCALE GENOMIC DNA]</scope>
    <source>
        <strain evidence="6">Ma_QC_Ca_00000000_S207</strain>
    </source>
</reference>
<dbReference type="Proteomes" id="UP000320293">
    <property type="component" value="Unassembled WGS sequence"/>
</dbReference>
<name>A0A552FB45_MICAE</name>
<comment type="caution">
    <text evidence="6">The sequence shown here is derived from an EMBL/GenBank/DDBJ whole genome shotgun (WGS) entry which is preliminary data.</text>
</comment>
<gene>
    <name evidence="6" type="ORF">EWV91_17465</name>
</gene>
<evidence type="ECO:0000256" key="3">
    <source>
        <dbReference type="ARBA" id="ARBA00022722"/>
    </source>
</evidence>
<dbReference type="InterPro" id="IPR051813">
    <property type="entry name" value="HepT_RNase_toxin"/>
</dbReference>
<dbReference type="EMBL" id="SFBF01000325">
    <property type="protein sequence ID" value="TRU43948.1"/>
    <property type="molecule type" value="Genomic_DNA"/>
</dbReference>
<dbReference type="AlphaFoldDB" id="A0A552FB45"/>
<dbReference type="PANTHER" id="PTHR34139">
    <property type="entry name" value="UPF0331 PROTEIN MJ0127"/>
    <property type="match status" value="1"/>
</dbReference>
<evidence type="ECO:0000313" key="6">
    <source>
        <dbReference type="EMBL" id="TRU43948.1"/>
    </source>
</evidence>
<dbReference type="GO" id="GO:0000166">
    <property type="term" value="F:nucleotide binding"/>
    <property type="evidence" value="ECO:0007669"/>
    <property type="project" value="UniProtKB-KW"/>
</dbReference>
<evidence type="ECO:0000256" key="4">
    <source>
        <dbReference type="ARBA" id="ARBA00022741"/>
    </source>
</evidence>
<protein>
    <submittedName>
        <fullName evidence="6">DUF86 domain-containing protein</fullName>
    </submittedName>
</protein>
<keyword evidence="3" id="KW-0540">Nuclease</keyword>
<evidence type="ECO:0000256" key="1">
    <source>
        <dbReference type="ARBA" id="ARBA00022553"/>
    </source>
</evidence>
<dbReference type="GO" id="GO:0016787">
    <property type="term" value="F:hydrolase activity"/>
    <property type="evidence" value="ECO:0007669"/>
    <property type="project" value="UniProtKB-KW"/>
</dbReference>
<keyword evidence="1" id="KW-0597">Phosphoprotein</keyword>
<dbReference type="Pfam" id="PF01934">
    <property type="entry name" value="HepT-like"/>
    <property type="match status" value="1"/>
</dbReference>
<evidence type="ECO:0000256" key="5">
    <source>
        <dbReference type="ARBA" id="ARBA00022801"/>
    </source>
</evidence>
<dbReference type="GO" id="GO:0004540">
    <property type="term" value="F:RNA nuclease activity"/>
    <property type="evidence" value="ECO:0007669"/>
    <property type="project" value="InterPro"/>
</dbReference>
<dbReference type="InterPro" id="IPR008201">
    <property type="entry name" value="HepT-like"/>
</dbReference>
<dbReference type="GO" id="GO:0110001">
    <property type="term" value="C:toxin-antitoxin complex"/>
    <property type="evidence" value="ECO:0007669"/>
    <property type="project" value="InterPro"/>
</dbReference>
<proteinExistence type="predicted"/>
<evidence type="ECO:0000313" key="7">
    <source>
        <dbReference type="Proteomes" id="UP000320293"/>
    </source>
</evidence>
<keyword evidence="4" id="KW-0547">Nucleotide-binding</keyword>
<organism evidence="6 7">
    <name type="scientific">Microcystis aeruginosa Ma_QC_Ca_00000000_S207</name>
    <dbReference type="NCBI Taxonomy" id="2486251"/>
    <lineage>
        <taxon>Bacteria</taxon>
        <taxon>Bacillati</taxon>
        <taxon>Cyanobacteriota</taxon>
        <taxon>Cyanophyceae</taxon>
        <taxon>Oscillatoriophycideae</taxon>
        <taxon>Chroococcales</taxon>
        <taxon>Microcystaceae</taxon>
        <taxon>Microcystis</taxon>
    </lineage>
</organism>
<sequence length="131" mass="15544">MPFRDWQLRLQDIIESIDEILEWTANMTFEDFSSNRVTLKAVLYNLGIIGEASRNIPSDIQLRYSQIPWRLMGDMRNVIFHEYFRVELAIAWRTIENNLAPLRSQLQEILENEAENYSIKIPLNWSKIKGE</sequence>